<feature type="transmembrane region" description="Helical" evidence="1">
    <location>
        <begin position="21"/>
        <end position="39"/>
    </location>
</feature>
<keyword evidence="3" id="KW-1185">Reference proteome</keyword>
<feature type="transmembrane region" description="Helical" evidence="1">
    <location>
        <begin position="179"/>
        <end position="199"/>
    </location>
</feature>
<feature type="transmembrane region" description="Helical" evidence="1">
    <location>
        <begin position="70"/>
        <end position="90"/>
    </location>
</feature>
<feature type="transmembrane region" description="Helical" evidence="1">
    <location>
        <begin position="227"/>
        <end position="249"/>
    </location>
</feature>
<keyword evidence="1" id="KW-0812">Transmembrane</keyword>
<dbReference type="EMBL" id="JAGGKG010000013">
    <property type="protein sequence ID" value="MBP1906120.1"/>
    <property type="molecule type" value="Genomic_DNA"/>
</dbReference>
<gene>
    <name evidence="2" type="ORF">J2Z32_002769</name>
</gene>
<dbReference type="Proteomes" id="UP001519272">
    <property type="component" value="Unassembled WGS sequence"/>
</dbReference>
<proteinExistence type="predicted"/>
<evidence type="ECO:0000313" key="2">
    <source>
        <dbReference type="EMBL" id="MBP1906120.1"/>
    </source>
</evidence>
<comment type="caution">
    <text evidence="2">The sequence shown here is derived from an EMBL/GenBank/DDBJ whole genome shotgun (WGS) entry which is preliminary data.</text>
</comment>
<feature type="transmembrane region" description="Helical" evidence="1">
    <location>
        <begin position="151"/>
        <end position="172"/>
    </location>
</feature>
<organism evidence="2 3">
    <name type="scientific">Paenibacillus turicensis</name>
    <dbReference type="NCBI Taxonomy" id="160487"/>
    <lineage>
        <taxon>Bacteria</taxon>
        <taxon>Bacillati</taxon>
        <taxon>Bacillota</taxon>
        <taxon>Bacilli</taxon>
        <taxon>Bacillales</taxon>
        <taxon>Paenibacillaceae</taxon>
        <taxon>Paenibacillus</taxon>
    </lineage>
</organism>
<dbReference type="PANTHER" id="PTHR37305:SF1">
    <property type="entry name" value="MEMBRANE PROTEIN"/>
    <property type="match status" value="1"/>
</dbReference>
<evidence type="ECO:0000313" key="3">
    <source>
        <dbReference type="Proteomes" id="UP001519272"/>
    </source>
</evidence>
<keyword evidence="1" id="KW-1133">Transmembrane helix</keyword>
<dbReference type="RefSeq" id="WP_210089729.1">
    <property type="nucleotide sequence ID" value="NZ_JAGGKG010000013.1"/>
</dbReference>
<feature type="transmembrane region" description="Helical" evidence="1">
    <location>
        <begin position="117"/>
        <end position="139"/>
    </location>
</feature>
<sequence>MKNILFFCKKELLEYWRTKKLLVLWIAFAAFGIMSPLFAKLMPQILKASFGEALPIELPTPTSIDAWTQFYKNISQIGIYLLIIMFSGIVNREISKGTLTNLVTKGLNRTVVIISKYFLMLILWSLVIVTSFGITLGYTQYYFPDQLSPHFFAGFLLLWLFGLFISSVVVLSSTVFSSIYSSLFGAIGLMILLYVLNLWEKVVKWNPISLMSVNMAVVQGQELWSDYVPAIVMSGLIALLLLWMAVVVLKRKKL</sequence>
<reference evidence="2 3" key="1">
    <citation type="submission" date="2021-03" db="EMBL/GenBank/DDBJ databases">
        <title>Genomic Encyclopedia of Type Strains, Phase IV (KMG-IV): sequencing the most valuable type-strain genomes for metagenomic binning, comparative biology and taxonomic classification.</title>
        <authorList>
            <person name="Goeker M."/>
        </authorList>
    </citation>
    <scope>NUCLEOTIDE SEQUENCE [LARGE SCALE GENOMIC DNA]</scope>
    <source>
        <strain evidence="2 3">DSM 14349</strain>
    </source>
</reference>
<dbReference type="PANTHER" id="PTHR37305">
    <property type="entry name" value="INTEGRAL MEMBRANE PROTEIN-RELATED"/>
    <property type="match status" value="1"/>
</dbReference>
<name>A0ABS4FU83_9BACL</name>
<accession>A0ABS4FU83</accession>
<protein>
    <submittedName>
        <fullName evidence="2">ABC-2 type transport system permease protein</fullName>
    </submittedName>
</protein>
<evidence type="ECO:0000256" key="1">
    <source>
        <dbReference type="SAM" id="Phobius"/>
    </source>
</evidence>
<keyword evidence="1" id="KW-0472">Membrane</keyword>